<dbReference type="CDD" id="cd00130">
    <property type="entry name" value="PAS"/>
    <property type="match status" value="2"/>
</dbReference>
<dbReference type="RefSeq" id="WP_129988290.1">
    <property type="nucleotide sequence ID" value="NZ_SDPU01000028.1"/>
</dbReference>
<reference evidence="4 5" key="1">
    <citation type="submission" date="2019-01" db="EMBL/GenBank/DDBJ databases">
        <title>Nocardioides guangzhouensis sp. nov., an actinobacterium isolated from soil.</title>
        <authorList>
            <person name="Fu Y."/>
            <person name="Cai Y."/>
            <person name="Lin Z."/>
            <person name="Chen P."/>
        </authorList>
    </citation>
    <scope>NUCLEOTIDE SEQUENCE [LARGE SCALE GENOMIC DNA]</scope>
    <source>
        <strain evidence="4 5">NBRC 105384</strain>
    </source>
</reference>
<dbReference type="SUPFAM" id="SSF55785">
    <property type="entry name" value="PYP-like sensor domain (PAS domain)"/>
    <property type="match status" value="2"/>
</dbReference>
<evidence type="ECO:0000256" key="1">
    <source>
        <dbReference type="SAM" id="Phobius"/>
    </source>
</evidence>
<keyword evidence="1" id="KW-0812">Transmembrane</keyword>
<feature type="transmembrane region" description="Helical" evidence="1">
    <location>
        <begin position="7"/>
        <end position="25"/>
    </location>
</feature>
<dbReference type="Gene3D" id="3.30.450.20">
    <property type="entry name" value="PAS domain"/>
    <property type="match status" value="2"/>
</dbReference>
<proteinExistence type="predicted"/>
<dbReference type="InterPro" id="IPR052155">
    <property type="entry name" value="Biofilm_reg_signaling"/>
</dbReference>
<dbReference type="InterPro" id="IPR043128">
    <property type="entry name" value="Rev_trsase/Diguanyl_cyclase"/>
</dbReference>
<dbReference type="Pfam" id="PF13188">
    <property type="entry name" value="PAS_8"/>
    <property type="match status" value="1"/>
</dbReference>
<dbReference type="InterPro" id="IPR029787">
    <property type="entry name" value="Nucleotide_cyclase"/>
</dbReference>
<dbReference type="OrthoDB" id="23692at2"/>
<evidence type="ECO:0000259" key="3">
    <source>
        <dbReference type="PROSITE" id="PS50887"/>
    </source>
</evidence>
<dbReference type="NCBIfam" id="TIGR00254">
    <property type="entry name" value="GGDEF"/>
    <property type="match status" value="1"/>
</dbReference>
<feature type="domain" description="PAS" evidence="2">
    <location>
        <begin position="320"/>
        <end position="356"/>
    </location>
</feature>
<dbReference type="PROSITE" id="PS50887">
    <property type="entry name" value="GGDEF"/>
    <property type="match status" value="1"/>
</dbReference>
<keyword evidence="1" id="KW-1133">Transmembrane helix</keyword>
<feature type="domain" description="PAS" evidence="2">
    <location>
        <begin position="65"/>
        <end position="113"/>
    </location>
</feature>
<comment type="caution">
    <text evidence="4">The sequence shown here is derived from an EMBL/GenBank/DDBJ whole genome shotgun (WGS) entry which is preliminary data.</text>
</comment>
<feature type="transmembrane region" description="Helical" evidence="1">
    <location>
        <begin position="31"/>
        <end position="52"/>
    </location>
</feature>
<dbReference type="Proteomes" id="UP000291189">
    <property type="component" value="Unassembled WGS sequence"/>
</dbReference>
<dbReference type="AlphaFoldDB" id="A0A4Q5J002"/>
<dbReference type="PROSITE" id="PS50112">
    <property type="entry name" value="PAS"/>
    <property type="match status" value="2"/>
</dbReference>
<organism evidence="4 5">
    <name type="scientific">Nocardioides iriomotensis</name>
    <dbReference type="NCBI Taxonomy" id="715784"/>
    <lineage>
        <taxon>Bacteria</taxon>
        <taxon>Bacillati</taxon>
        <taxon>Actinomycetota</taxon>
        <taxon>Actinomycetes</taxon>
        <taxon>Propionibacteriales</taxon>
        <taxon>Nocardioidaceae</taxon>
        <taxon>Nocardioides</taxon>
    </lineage>
</organism>
<dbReference type="InterPro" id="IPR000014">
    <property type="entry name" value="PAS"/>
</dbReference>
<dbReference type="Pfam" id="PF00990">
    <property type="entry name" value="GGDEF"/>
    <property type="match status" value="1"/>
</dbReference>
<sequence>MGLRPALRIPFVALAALGAVVLLLPPYPLRVVHVAVAVLVLAALVALHLRVVRRLEVETRRSREAATRVEGIMRGATLSSLITTDPDGVVTSFSTGAEHELGYRAADVVGKELTSFLLVRRELREVADELGVTVGFPVLARLARRRSQSRIWTLVRADRQQVFAQMAVTELRGEDDEVSGYLCVAIDATASTRSQRALSLAEERWRILMDHLPDTTVVMVEEGTGITVVTGAGALARRLRDGAGRRLTDMVDRDAPGTMDRLLAQAFAGQDAPPVPVLVSDAEHELLACPLPSPTGRRQALLMVRDVSQERLRERTITEAKERAERLFEDAPQGIALLDPQGVVVQVNPALVRLLGGAELLGRRLSGCSFSPDDPTVEQHLHRVLSAPDRRGETQWSVRGADGEELHVVLGSTVLPGADPAVGSGDLVLTNVVDVSERYRYERQLAFLAEHDPLTGLANRRRFDQQLERHVDDCRRYGARGAVLMLDLDHFKQVNDTLGHAVGDQLLCDVARVLSRRMRSTDLVARLGGDEFAILLPHGDRKAAELVAADVVERIRAEVRGHDDTRGHVSVSLGGATVEPMHTSASELLSAADAAMYVAKNSGRDRYTFLSVRPA</sequence>
<gene>
    <name evidence="4" type="ORF">ETU37_15680</name>
</gene>
<dbReference type="EMBL" id="SDPU01000028">
    <property type="protein sequence ID" value="RYU10699.1"/>
    <property type="molecule type" value="Genomic_DNA"/>
</dbReference>
<dbReference type="CDD" id="cd01949">
    <property type="entry name" value="GGDEF"/>
    <property type="match status" value="1"/>
</dbReference>
<feature type="domain" description="GGDEF" evidence="3">
    <location>
        <begin position="479"/>
        <end position="612"/>
    </location>
</feature>
<protein>
    <submittedName>
        <fullName evidence="4">Diguanylate cyclase</fullName>
    </submittedName>
</protein>
<dbReference type="SUPFAM" id="SSF55073">
    <property type="entry name" value="Nucleotide cyclase"/>
    <property type="match status" value="1"/>
</dbReference>
<dbReference type="InterPro" id="IPR000160">
    <property type="entry name" value="GGDEF_dom"/>
</dbReference>
<dbReference type="PANTHER" id="PTHR44757">
    <property type="entry name" value="DIGUANYLATE CYCLASE DGCP"/>
    <property type="match status" value="1"/>
</dbReference>
<dbReference type="PANTHER" id="PTHR44757:SF2">
    <property type="entry name" value="BIOFILM ARCHITECTURE MAINTENANCE PROTEIN MBAA"/>
    <property type="match status" value="1"/>
</dbReference>
<keyword evidence="1" id="KW-0472">Membrane</keyword>
<evidence type="ECO:0000313" key="5">
    <source>
        <dbReference type="Proteomes" id="UP000291189"/>
    </source>
</evidence>
<evidence type="ECO:0000259" key="2">
    <source>
        <dbReference type="PROSITE" id="PS50112"/>
    </source>
</evidence>
<dbReference type="Pfam" id="PF13426">
    <property type="entry name" value="PAS_9"/>
    <property type="match status" value="1"/>
</dbReference>
<evidence type="ECO:0000313" key="4">
    <source>
        <dbReference type="EMBL" id="RYU10699.1"/>
    </source>
</evidence>
<dbReference type="FunFam" id="3.30.70.270:FF:000001">
    <property type="entry name" value="Diguanylate cyclase domain protein"/>
    <property type="match status" value="1"/>
</dbReference>
<dbReference type="SMART" id="SM00091">
    <property type="entry name" value="PAS"/>
    <property type="match status" value="3"/>
</dbReference>
<dbReference type="Gene3D" id="3.30.70.270">
    <property type="match status" value="1"/>
</dbReference>
<keyword evidence="5" id="KW-1185">Reference proteome</keyword>
<dbReference type="NCBIfam" id="TIGR00229">
    <property type="entry name" value="sensory_box"/>
    <property type="match status" value="2"/>
</dbReference>
<dbReference type="SMART" id="SM00267">
    <property type="entry name" value="GGDEF"/>
    <property type="match status" value="1"/>
</dbReference>
<accession>A0A4Q5J002</accession>
<name>A0A4Q5J002_9ACTN</name>
<dbReference type="InterPro" id="IPR035965">
    <property type="entry name" value="PAS-like_dom_sf"/>
</dbReference>